<name>A0A6J4NG34_9PSEU</name>
<evidence type="ECO:0000259" key="6">
    <source>
        <dbReference type="PROSITE" id="PS50931"/>
    </source>
</evidence>
<sequence>MLRPQTWADLSVFADVATCGSFAVAARRTGASQAAVVRQVTRLEALVGQPLLARTSRGVRTTEVGSRVMAEAVAMAHAARDLTCAARSQDQRPAVVLTHALRLVPLLRELAAGACTRRWRAGAYGGRVHALAQLLAGDADLVVGCVYDYEKPEMPAVPRRGLAHEDTFVILPADHRLAGAPGALDLEHLKDDPWILGPDPGLRELVLRRCRSAGFEPQVAHDTDDSATTRALIAEGCGVSLAPPTVDDAPGYVLKPYENPSRRHIFVAWNPRLINTKAEQTALLAAVRRWYACSIQDCTAYLHWIETNREHLPRWLTAATTIPPPTPRPTAAAQAPATEAPPGGQLRAQDWTDLRVLLEVGNHRSMSAAAASLGLSQSSVTRHLQRLEKRLGQELVRRDARGTTLTGVGVNAFRTAETMHRAATRLCTLEPVSGHLALACFDVSVPTLLDALARPAPHVRWKSRSYGGATPEMSLLRNGDLDLLIGAAFDFEEITWPVLRCEHLITEQTWIALPHQHPLADQATLLNLEQLADDDWMVEPDGVLREAVLRRCREAGFEPRLTHETADVAQVRALLGGGHGVTLGVPTVLDSDAYVIRPYAHPIARRLFVAWSPAADAVLPDGAVLEAARHWYTDCTRRSSTYARAIDRQPGHFPDWLRAGLARVGPQARVQGCPGPPDQGEPADGARERRHLGRDGAPRPGRIARRSGGGGGGARAVAEPTP</sequence>
<dbReference type="SUPFAM" id="SSF53850">
    <property type="entry name" value="Periplasmic binding protein-like II"/>
    <property type="match status" value="2"/>
</dbReference>
<evidence type="ECO:0000313" key="7">
    <source>
        <dbReference type="EMBL" id="CAA9387378.1"/>
    </source>
</evidence>
<dbReference type="InterPro" id="IPR000847">
    <property type="entry name" value="LysR_HTH_N"/>
</dbReference>
<dbReference type="GO" id="GO:0003677">
    <property type="term" value="F:DNA binding"/>
    <property type="evidence" value="ECO:0007669"/>
    <property type="project" value="UniProtKB-KW"/>
</dbReference>
<dbReference type="EMBL" id="CADCUS010000100">
    <property type="protein sequence ID" value="CAA9387378.1"/>
    <property type="molecule type" value="Genomic_DNA"/>
</dbReference>
<dbReference type="AlphaFoldDB" id="A0A6J4NG34"/>
<proteinExistence type="inferred from homology"/>
<dbReference type="GO" id="GO:0003700">
    <property type="term" value="F:DNA-binding transcription factor activity"/>
    <property type="evidence" value="ECO:0007669"/>
    <property type="project" value="InterPro"/>
</dbReference>
<dbReference type="Pfam" id="PF03466">
    <property type="entry name" value="LysR_substrate"/>
    <property type="match status" value="2"/>
</dbReference>
<dbReference type="PRINTS" id="PR00039">
    <property type="entry name" value="HTHLYSR"/>
</dbReference>
<dbReference type="InterPro" id="IPR036390">
    <property type="entry name" value="WH_DNA-bd_sf"/>
</dbReference>
<dbReference type="InterPro" id="IPR036388">
    <property type="entry name" value="WH-like_DNA-bd_sf"/>
</dbReference>
<organism evidence="7">
    <name type="scientific">uncultured Pseudonocardia sp</name>
    <dbReference type="NCBI Taxonomy" id="211455"/>
    <lineage>
        <taxon>Bacteria</taxon>
        <taxon>Bacillati</taxon>
        <taxon>Actinomycetota</taxon>
        <taxon>Actinomycetes</taxon>
        <taxon>Pseudonocardiales</taxon>
        <taxon>Pseudonocardiaceae</taxon>
        <taxon>Pseudonocardia</taxon>
        <taxon>environmental samples</taxon>
    </lineage>
</organism>
<dbReference type="Gene3D" id="3.40.190.10">
    <property type="entry name" value="Periplasmic binding protein-like II"/>
    <property type="match status" value="4"/>
</dbReference>
<dbReference type="Pfam" id="PF00126">
    <property type="entry name" value="HTH_1"/>
    <property type="match status" value="2"/>
</dbReference>
<dbReference type="InterPro" id="IPR005119">
    <property type="entry name" value="LysR_subst-bd"/>
</dbReference>
<feature type="compositionally biased region" description="Low complexity" evidence="5">
    <location>
        <begin position="329"/>
        <end position="342"/>
    </location>
</feature>
<dbReference type="PANTHER" id="PTHR30346:SF29">
    <property type="entry name" value="LYSR SUBSTRATE-BINDING"/>
    <property type="match status" value="1"/>
</dbReference>
<dbReference type="GO" id="GO:0032993">
    <property type="term" value="C:protein-DNA complex"/>
    <property type="evidence" value="ECO:0007669"/>
    <property type="project" value="TreeGrafter"/>
</dbReference>
<dbReference type="SUPFAM" id="SSF46785">
    <property type="entry name" value="Winged helix' DNA-binding domain"/>
    <property type="match status" value="2"/>
</dbReference>
<feature type="domain" description="HTH lysR-type" evidence="6">
    <location>
        <begin position="5"/>
        <end position="62"/>
    </location>
</feature>
<keyword evidence="2" id="KW-0805">Transcription regulation</keyword>
<keyword evidence="4" id="KW-0804">Transcription</keyword>
<dbReference type="Gene3D" id="1.10.10.10">
    <property type="entry name" value="Winged helix-like DNA-binding domain superfamily/Winged helix DNA-binding domain"/>
    <property type="match status" value="2"/>
</dbReference>
<evidence type="ECO:0000256" key="3">
    <source>
        <dbReference type="ARBA" id="ARBA00023125"/>
    </source>
</evidence>
<evidence type="ECO:0000256" key="5">
    <source>
        <dbReference type="SAM" id="MobiDB-lite"/>
    </source>
</evidence>
<comment type="similarity">
    <text evidence="1">Belongs to the LysR transcriptional regulatory family.</text>
</comment>
<reference evidence="7" key="1">
    <citation type="submission" date="2020-02" db="EMBL/GenBank/DDBJ databases">
        <authorList>
            <person name="Meier V. D."/>
        </authorList>
    </citation>
    <scope>NUCLEOTIDE SEQUENCE</scope>
    <source>
        <strain evidence="7">AVDCRST_MAG66</strain>
    </source>
</reference>
<feature type="region of interest" description="Disordered" evidence="5">
    <location>
        <begin position="322"/>
        <end position="345"/>
    </location>
</feature>
<keyword evidence="3" id="KW-0238">DNA-binding</keyword>
<evidence type="ECO:0000256" key="2">
    <source>
        <dbReference type="ARBA" id="ARBA00023015"/>
    </source>
</evidence>
<feature type="domain" description="HTH lysR-type" evidence="6">
    <location>
        <begin position="349"/>
        <end position="406"/>
    </location>
</feature>
<dbReference type="PROSITE" id="PS50931">
    <property type="entry name" value="HTH_LYSR"/>
    <property type="match status" value="2"/>
</dbReference>
<dbReference type="PANTHER" id="PTHR30346">
    <property type="entry name" value="TRANSCRIPTIONAL DUAL REGULATOR HCAR-RELATED"/>
    <property type="match status" value="1"/>
</dbReference>
<evidence type="ECO:0000256" key="1">
    <source>
        <dbReference type="ARBA" id="ARBA00009437"/>
    </source>
</evidence>
<feature type="region of interest" description="Disordered" evidence="5">
    <location>
        <begin position="667"/>
        <end position="722"/>
    </location>
</feature>
<protein>
    <recommendedName>
        <fullName evidence="6">HTH lysR-type domain-containing protein</fullName>
    </recommendedName>
</protein>
<accession>A0A6J4NG34</accession>
<evidence type="ECO:0000256" key="4">
    <source>
        <dbReference type="ARBA" id="ARBA00023163"/>
    </source>
</evidence>
<gene>
    <name evidence="7" type="ORF">AVDCRST_MAG66-699</name>
</gene>